<keyword evidence="2" id="KW-1185">Reference proteome</keyword>
<organism evidence="1 2">
    <name type="scientific">Hyphomonas pacifica</name>
    <dbReference type="NCBI Taxonomy" id="1280941"/>
    <lineage>
        <taxon>Bacteria</taxon>
        <taxon>Pseudomonadati</taxon>
        <taxon>Pseudomonadota</taxon>
        <taxon>Alphaproteobacteria</taxon>
        <taxon>Hyphomonadales</taxon>
        <taxon>Hyphomonadaceae</taxon>
        <taxon>Hyphomonas</taxon>
    </lineage>
</organism>
<dbReference type="Gene3D" id="3.10.450.50">
    <property type="match status" value="1"/>
</dbReference>
<evidence type="ECO:0000313" key="1">
    <source>
        <dbReference type="EMBL" id="RAN32563.1"/>
    </source>
</evidence>
<dbReference type="STRING" id="1280941.HY2_16335"/>
<evidence type="ECO:0000313" key="2">
    <source>
        <dbReference type="Proteomes" id="UP000249123"/>
    </source>
</evidence>
<accession>A0A062TPB3</accession>
<dbReference type="EMBL" id="AWFB01000032">
    <property type="protein sequence ID" value="RAN32563.1"/>
    <property type="molecule type" value="Genomic_DNA"/>
</dbReference>
<reference evidence="1 2" key="1">
    <citation type="submission" date="2013-04" db="EMBL/GenBank/DDBJ databases">
        <title>Hyphomonas sp. T24B3 Genome Sequencing.</title>
        <authorList>
            <person name="Lai Q."/>
            <person name="Shao Z."/>
        </authorList>
    </citation>
    <scope>NUCLEOTIDE SEQUENCE [LARGE SCALE GENOMIC DNA]</scope>
    <source>
        <strain evidence="1 2">T24B3</strain>
    </source>
</reference>
<dbReference type="Proteomes" id="UP000249123">
    <property type="component" value="Unassembled WGS sequence"/>
</dbReference>
<gene>
    <name evidence="1" type="ORF">HY3_15060</name>
</gene>
<dbReference type="SUPFAM" id="SSF54427">
    <property type="entry name" value="NTF2-like"/>
    <property type="match status" value="1"/>
</dbReference>
<protein>
    <submittedName>
        <fullName evidence="1">Uncharacterized protein</fullName>
    </submittedName>
</protein>
<dbReference type="RefSeq" id="WP_034828555.1">
    <property type="nucleotide sequence ID" value="NZ_AWFA01000050.1"/>
</dbReference>
<proteinExistence type="predicted"/>
<sequence length="130" mass="14866">MTDTEMRALAKRFFDSVEAGDIDGLVACYAPDAKIWHNTDQQEQTPEDNRKTLAAMVTRISDRLYDDRRIDVFPGGFVQQHVLRGTRMHDGERLSLPACVICQVKDAKITRLDEYFDSAHVAQFRKYANA</sequence>
<comment type="caution">
    <text evidence="1">The sequence shown here is derived from an EMBL/GenBank/DDBJ whole genome shotgun (WGS) entry which is preliminary data.</text>
</comment>
<dbReference type="InterPro" id="IPR037401">
    <property type="entry name" value="SnoaL-like"/>
</dbReference>
<dbReference type="AlphaFoldDB" id="A0A062TPB3"/>
<name>A0A062TPB3_9PROT</name>
<dbReference type="Pfam" id="PF12680">
    <property type="entry name" value="SnoaL_2"/>
    <property type="match status" value="1"/>
</dbReference>
<dbReference type="InterPro" id="IPR032710">
    <property type="entry name" value="NTF2-like_dom_sf"/>
</dbReference>
<dbReference type="eggNOG" id="COG3631">
    <property type="taxonomic scope" value="Bacteria"/>
</dbReference>